<dbReference type="GO" id="GO:0004721">
    <property type="term" value="F:phosphoprotein phosphatase activity"/>
    <property type="evidence" value="ECO:0007669"/>
    <property type="project" value="InterPro"/>
</dbReference>
<sequence>MNSPAVTEPVTDAMCASGPTGESLEVLDAANIQICELFSGVLCHASSYPVLLCGSHWLREQNLLAVLIFLLLQVPVECVSADYVLSVQDVLAGSSGSESKAEAQFMQDMVETRAQWVSAIKEHLDSTYGGVEGVSDKGGLTLEEIGLVRKTLQASSKPILK</sequence>
<name>A0A9N8PGN1_9PEZI</name>
<accession>A0A9N8PGN1</accession>
<reference evidence="1" key="1">
    <citation type="submission" date="2020-06" db="EMBL/GenBank/DDBJ databases">
        <authorList>
            <person name="Onetto C."/>
        </authorList>
    </citation>
    <scope>NUCLEOTIDE SEQUENCE</scope>
</reference>
<dbReference type="InterPro" id="IPR026893">
    <property type="entry name" value="Tyr/Ser_Pase_IphP-type"/>
</dbReference>
<dbReference type="AlphaFoldDB" id="A0A9N8PGN1"/>
<dbReference type="EMBL" id="CAIJEN010000014">
    <property type="protein sequence ID" value="CAD0094273.1"/>
    <property type="molecule type" value="Genomic_DNA"/>
</dbReference>
<protein>
    <submittedName>
        <fullName evidence="1">Uncharacterized protein</fullName>
    </submittedName>
</protein>
<keyword evidence="2" id="KW-1185">Reference proteome</keyword>
<dbReference type="Pfam" id="PF13350">
    <property type="entry name" value="Y_phosphatase3"/>
    <property type="match status" value="1"/>
</dbReference>
<proteinExistence type="predicted"/>
<dbReference type="InterPro" id="IPR029021">
    <property type="entry name" value="Prot-tyrosine_phosphatase-like"/>
</dbReference>
<comment type="caution">
    <text evidence="1">The sequence shown here is derived from an EMBL/GenBank/DDBJ whole genome shotgun (WGS) entry which is preliminary data.</text>
</comment>
<evidence type="ECO:0000313" key="2">
    <source>
        <dbReference type="Proteomes" id="UP000716446"/>
    </source>
</evidence>
<dbReference type="Proteomes" id="UP000716446">
    <property type="component" value="Unassembled WGS sequence"/>
</dbReference>
<evidence type="ECO:0000313" key="1">
    <source>
        <dbReference type="EMBL" id="CAD0094273.1"/>
    </source>
</evidence>
<organism evidence="1 2">
    <name type="scientific">Aureobasidium vineae</name>
    <dbReference type="NCBI Taxonomy" id="2773715"/>
    <lineage>
        <taxon>Eukaryota</taxon>
        <taxon>Fungi</taxon>
        <taxon>Dikarya</taxon>
        <taxon>Ascomycota</taxon>
        <taxon>Pezizomycotina</taxon>
        <taxon>Dothideomycetes</taxon>
        <taxon>Dothideomycetidae</taxon>
        <taxon>Dothideales</taxon>
        <taxon>Saccotheciaceae</taxon>
        <taxon>Aureobasidium</taxon>
    </lineage>
</organism>
<gene>
    <name evidence="1" type="ORF">AWRI4619_LOCUS8371</name>
</gene>
<dbReference type="Gene3D" id="3.90.190.10">
    <property type="entry name" value="Protein tyrosine phosphatase superfamily"/>
    <property type="match status" value="1"/>
</dbReference>